<dbReference type="RefSeq" id="XP_033459543.1">
    <property type="nucleotide sequence ID" value="XM_033599907.1"/>
</dbReference>
<proteinExistence type="predicted"/>
<keyword evidence="1" id="KW-0732">Signal</keyword>
<feature type="chain" id="PRO_5027039067" evidence="1">
    <location>
        <begin position="22"/>
        <end position="274"/>
    </location>
</feature>
<dbReference type="Proteomes" id="UP000504637">
    <property type="component" value="Unplaced"/>
</dbReference>
<dbReference type="GeneID" id="54357706"/>
<evidence type="ECO:0000313" key="2">
    <source>
        <dbReference type="Proteomes" id="UP000504637"/>
    </source>
</evidence>
<name>A0A6J3M6K8_9PEZI</name>
<accession>A0A6J3M6K8</accession>
<evidence type="ECO:0000256" key="1">
    <source>
        <dbReference type="SAM" id="SignalP"/>
    </source>
</evidence>
<reference evidence="3" key="2">
    <citation type="submission" date="2020-04" db="EMBL/GenBank/DDBJ databases">
        <authorList>
            <consortium name="NCBI Genome Project"/>
        </authorList>
    </citation>
    <scope>NUCLEOTIDE SEQUENCE</scope>
    <source>
        <strain evidence="3">CBS 342.82</strain>
    </source>
</reference>
<evidence type="ECO:0000313" key="3">
    <source>
        <dbReference type="RefSeq" id="XP_033459543.1"/>
    </source>
</evidence>
<protein>
    <submittedName>
        <fullName evidence="3">Uncharacterized protein</fullName>
    </submittedName>
</protein>
<dbReference type="AlphaFoldDB" id="A0A6J3M6K8"/>
<keyword evidence="2" id="KW-1185">Reference proteome</keyword>
<reference evidence="3" key="1">
    <citation type="submission" date="2020-01" db="EMBL/GenBank/DDBJ databases">
        <authorList>
            <consortium name="DOE Joint Genome Institute"/>
            <person name="Haridas S."/>
            <person name="Albert R."/>
            <person name="Binder M."/>
            <person name="Bloem J."/>
            <person name="Labutti K."/>
            <person name="Salamov A."/>
            <person name="Andreopoulos B."/>
            <person name="Baker S.E."/>
            <person name="Barry K."/>
            <person name="Bills G."/>
            <person name="Bluhm B.H."/>
            <person name="Cannon C."/>
            <person name="Castanera R."/>
            <person name="Culley D.E."/>
            <person name="Daum C."/>
            <person name="Ezra D."/>
            <person name="Gonzalez J.B."/>
            <person name="Henrissat B."/>
            <person name="Kuo A."/>
            <person name="Liang C."/>
            <person name="Lipzen A."/>
            <person name="Lutzoni F."/>
            <person name="Magnuson J."/>
            <person name="Mondo S."/>
            <person name="Nolan M."/>
            <person name="Ohm R."/>
            <person name="Pangilinan J."/>
            <person name="Park H.-J."/>
            <person name="Ramirez L."/>
            <person name="Alfaro M."/>
            <person name="Sun H."/>
            <person name="Tritt A."/>
            <person name="Yoshinaga Y."/>
            <person name="Zwiers L.-H."/>
            <person name="Turgeon B.G."/>
            <person name="Goodwin S.B."/>
            <person name="Spatafora J.W."/>
            <person name="Crous P.W."/>
            <person name="Grigoriev I.V."/>
        </authorList>
    </citation>
    <scope>NUCLEOTIDE SEQUENCE</scope>
    <source>
        <strain evidence="3">CBS 342.82</strain>
    </source>
</reference>
<gene>
    <name evidence="3" type="ORF">K489DRAFT_245412</name>
</gene>
<feature type="signal peptide" evidence="1">
    <location>
        <begin position="1"/>
        <end position="21"/>
    </location>
</feature>
<organism evidence="3">
    <name type="scientific">Dissoconium aciculare CBS 342.82</name>
    <dbReference type="NCBI Taxonomy" id="1314786"/>
    <lineage>
        <taxon>Eukaryota</taxon>
        <taxon>Fungi</taxon>
        <taxon>Dikarya</taxon>
        <taxon>Ascomycota</taxon>
        <taxon>Pezizomycotina</taxon>
        <taxon>Dothideomycetes</taxon>
        <taxon>Dothideomycetidae</taxon>
        <taxon>Mycosphaerellales</taxon>
        <taxon>Dissoconiaceae</taxon>
        <taxon>Dissoconium</taxon>
    </lineage>
</organism>
<reference evidence="3" key="3">
    <citation type="submission" date="2025-08" db="UniProtKB">
        <authorList>
            <consortium name="RefSeq"/>
        </authorList>
    </citation>
    <scope>IDENTIFICATION</scope>
    <source>
        <strain evidence="3">CBS 342.82</strain>
    </source>
</reference>
<sequence length="274" mass="31201">MFPGWFIYSAFVLTLASTASPDVSQCKKCRAHRDDCSHCYISHRSESDGERIRIKQTSLAGRSFGSLITACSSLAVLVNQLSIHLITETPGHFPGAGYVAVWAFAFCYVVVCDHTTEAITSITRTVFLMLRLFDLLGSCLGPLPVQEQIRVETHIRSDWPLYKCRACGHHRVHRVALRVELIEVQMRLNVDDSSPAQRSQCKKTLAAHMENRYALRPGSFPYRHSRRDGSQEVRPFTFPLTKKLEVQCIGEESQSQRRSFRRWYLHPRGSSAER</sequence>